<evidence type="ECO:0000313" key="2">
    <source>
        <dbReference type="EMBL" id="OGD08433.1"/>
    </source>
</evidence>
<accession>A0A1F4ZPV1</accession>
<organism evidence="2 3">
    <name type="scientific">Candidatus Amesbacteria bacterium RIFOXYB1_FULL_44_23</name>
    <dbReference type="NCBI Taxonomy" id="1797263"/>
    <lineage>
        <taxon>Bacteria</taxon>
        <taxon>Candidatus Amesiibacteriota</taxon>
    </lineage>
</organism>
<sequence>MKGLIWLGLAAITVWMAVLVIPDDNLHVVFCDVGQGDAILILKGTRQILIDTGPGKRILDCLSEKMPFYDKNLEVMVISHDQSDHAGGMKYVIESYNVTHIERMLRQGDEISLGELKVKVLSPENRVLGTSTESDKNELAIVSLVSWREFDALLTADASTKNYPAMEGVEVVKVPHHGSKTDLEPGWWQAVKPALAVVSVGKDNRFGHPTAEALQAIEASGARILRTDLMGTIEVVSDGVKWWVK</sequence>
<dbReference type="InterPro" id="IPR001279">
    <property type="entry name" value="Metallo-B-lactamas"/>
</dbReference>
<proteinExistence type="predicted"/>
<dbReference type="PANTHER" id="PTHR30619:SF1">
    <property type="entry name" value="RECOMBINATION PROTEIN 2"/>
    <property type="match status" value="1"/>
</dbReference>
<dbReference type="InterPro" id="IPR035681">
    <property type="entry name" value="ComA-like_MBL"/>
</dbReference>
<dbReference type="SUPFAM" id="SSF56281">
    <property type="entry name" value="Metallo-hydrolase/oxidoreductase"/>
    <property type="match status" value="1"/>
</dbReference>
<reference evidence="2 3" key="1">
    <citation type="journal article" date="2016" name="Nat. Commun.">
        <title>Thousands of microbial genomes shed light on interconnected biogeochemical processes in an aquifer system.</title>
        <authorList>
            <person name="Anantharaman K."/>
            <person name="Brown C.T."/>
            <person name="Hug L.A."/>
            <person name="Sharon I."/>
            <person name="Castelle C.J."/>
            <person name="Probst A.J."/>
            <person name="Thomas B.C."/>
            <person name="Singh A."/>
            <person name="Wilkins M.J."/>
            <person name="Karaoz U."/>
            <person name="Brodie E.L."/>
            <person name="Williams K.H."/>
            <person name="Hubbard S.S."/>
            <person name="Banfield J.F."/>
        </authorList>
    </citation>
    <scope>NUCLEOTIDE SEQUENCE [LARGE SCALE GENOMIC DNA]</scope>
</reference>
<dbReference type="AlphaFoldDB" id="A0A1F4ZPV1"/>
<evidence type="ECO:0000313" key="3">
    <source>
        <dbReference type="Proteomes" id="UP000176424"/>
    </source>
</evidence>
<dbReference type="STRING" id="1797263.A2397_00635"/>
<dbReference type="PANTHER" id="PTHR30619">
    <property type="entry name" value="DNA INTERNALIZATION/COMPETENCE PROTEIN COMEC/REC2"/>
    <property type="match status" value="1"/>
</dbReference>
<dbReference type="InterPro" id="IPR036866">
    <property type="entry name" value="RibonucZ/Hydroxyglut_hydro"/>
</dbReference>
<dbReference type="Proteomes" id="UP000176424">
    <property type="component" value="Unassembled WGS sequence"/>
</dbReference>
<evidence type="ECO:0000259" key="1">
    <source>
        <dbReference type="Pfam" id="PF00753"/>
    </source>
</evidence>
<dbReference type="InterPro" id="IPR052159">
    <property type="entry name" value="Competence_DNA_uptake"/>
</dbReference>
<name>A0A1F4ZPV1_9BACT</name>
<dbReference type="EMBL" id="MEXR01000057">
    <property type="protein sequence ID" value="OGD08433.1"/>
    <property type="molecule type" value="Genomic_DNA"/>
</dbReference>
<comment type="caution">
    <text evidence="2">The sequence shown here is derived from an EMBL/GenBank/DDBJ whole genome shotgun (WGS) entry which is preliminary data.</text>
</comment>
<gene>
    <name evidence="2" type="ORF">A2397_00635</name>
</gene>
<protein>
    <recommendedName>
        <fullName evidence="1">Metallo-beta-lactamase domain-containing protein</fullName>
    </recommendedName>
</protein>
<dbReference type="Gene3D" id="3.60.15.10">
    <property type="entry name" value="Ribonuclease Z/Hydroxyacylglutathione hydrolase-like"/>
    <property type="match status" value="2"/>
</dbReference>
<dbReference type="CDD" id="cd07731">
    <property type="entry name" value="ComA-like_MBL-fold"/>
    <property type="match status" value="1"/>
</dbReference>
<dbReference type="Pfam" id="PF00753">
    <property type="entry name" value="Lactamase_B"/>
    <property type="match status" value="1"/>
</dbReference>
<feature type="domain" description="Metallo-beta-lactamase" evidence="1">
    <location>
        <begin position="32"/>
        <end position="102"/>
    </location>
</feature>